<protein>
    <submittedName>
        <fullName evidence="1">Uncharacterized protein</fullName>
    </submittedName>
</protein>
<accession>A0ACC0NGZ4</accession>
<evidence type="ECO:0000313" key="2">
    <source>
        <dbReference type="Proteomes" id="UP001062846"/>
    </source>
</evidence>
<comment type="caution">
    <text evidence="1">The sequence shown here is derived from an EMBL/GenBank/DDBJ whole genome shotgun (WGS) entry which is preliminary data.</text>
</comment>
<dbReference type="EMBL" id="CM046393">
    <property type="protein sequence ID" value="KAI8551863.1"/>
    <property type="molecule type" value="Genomic_DNA"/>
</dbReference>
<gene>
    <name evidence="1" type="ORF">RHMOL_Rhmol06G0220300</name>
</gene>
<keyword evidence="2" id="KW-1185">Reference proteome</keyword>
<proteinExistence type="predicted"/>
<organism evidence="1 2">
    <name type="scientific">Rhododendron molle</name>
    <name type="common">Chinese azalea</name>
    <name type="synonym">Azalea mollis</name>
    <dbReference type="NCBI Taxonomy" id="49168"/>
    <lineage>
        <taxon>Eukaryota</taxon>
        <taxon>Viridiplantae</taxon>
        <taxon>Streptophyta</taxon>
        <taxon>Embryophyta</taxon>
        <taxon>Tracheophyta</taxon>
        <taxon>Spermatophyta</taxon>
        <taxon>Magnoliopsida</taxon>
        <taxon>eudicotyledons</taxon>
        <taxon>Gunneridae</taxon>
        <taxon>Pentapetalae</taxon>
        <taxon>asterids</taxon>
        <taxon>Ericales</taxon>
        <taxon>Ericaceae</taxon>
        <taxon>Ericoideae</taxon>
        <taxon>Rhodoreae</taxon>
        <taxon>Rhododendron</taxon>
    </lineage>
</organism>
<name>A0ACC0NGZ4_RHOML</name>
<dbReference type="Proteomes" id="UP001062846">
    <property type="component" value="Chromosome 6"/>
</dbReference>
<reference evidence="1" key="1">
    <citation type="submission" date="2022-02" db="EMBL/GenBank/DDBJ databases">
        <title>Plant Genome Project.</title>
        <authorList>
            <person name="Zhang R.-G."/>
        </authorList>
    </citation>
    <scope>NUCLEOTIDE SEQUENCE</scope>
    <source>
        <strain evidence="1">AT1</strain>
    </source>
</reference>
<evidence type="ECO:0000313" key="1">
    <source>
        <dbReference type="EMBL" id="KAI8551863.1"/>
    </source>
</evidence>
<sequence length="351" mass="39206">MPETPSAEPEGNLQELILEANKLAAKLYSGTSDISIFRFPRTFREGNEKYYKPRTMAIGPFHAHATDLNRVQTKMINFSCVMGQIGGEGVMKALIAELEGLEMSARACYDSDQVVTKIKSYEFSKIMILDGCSVFVVIVQGSSKESSVVMPTVGSSHGSVYDLPLDYVKLENQVPFFILESIYEKYKQDNPNAASSLSEYALSFLGMTILKEHKLHAPEPGQRINHLLHMAKMALFSLPRPDSASTMTTVVSMGPDKPSSSSSLTETRSASELKAYGVNFRTPKVGNNAYLQDKRFLKNGLEIPKLMYNEITAPLFLNFLAYEVSYHSMEEHAVISYIWFMDSLIRDVNDV</sequence>